<dbReference type="GeneID" id="62758293"/>
<dbReference type="PROSITE" id="PS01319">
    <property type="entry name" value="RBFA"/>
    <property type="match status" value="1"/>
</dbReference>
<dbReference type="InterPro" id="IPR000238">
    <property type="entry name" value="RbfA"/>
</dbReference>
<dbReference type="Gene3D" id="3.30.300.20">
    <property type="match status" value="1"/>
</dbReference>
<name>A0A3E4QUH4_9ACTN</name>
<comment type="subunit">
    <text evidence="2">Monomer. Binds 30S ribosomal subunits, but not 50S ribosomal subunits or 70S ribosomes.</text>
</comment>
<dbReference type="RefSeq" id="WP_009140559.1">
    <property type="nucleotide sequence ID" value="NZ_CABKQG010000001.1"/>
</dbReference>
<dbReference type="PANTHER" id="PTHR33515">
    <property type="entry name" value="RIBOSOME-BINDING FACTOR A, CHLOROPLASTIC-RELATED"/>
    <property type="match status" value="1"/>
</dbReference>
<comment type="function">
    <text evidence="2">One of several proteins that assist in the late maturation steps of the functional core of the 30S ribosomal subunit. Associates with free 30S ribosomal subunits (but not with 30S subunits that are part of 70S ribosomes or polysomes). Required for efficient processing of 16S rRNA. May interact with the 5'-terminal helix region of 16S rRNA.</text>
</comment>
<dbReference type="Proteomes" id="UP000260943">
    <property type="component" value="Unassembled WGS sequence"/>
</dbReference>
<dbReference type="GO" id="GO:0043024">
    <property type="term" value="F:ribosomal small subunit binding"/>
    <property type="evidence" value="ECO:0007669"/>
    <property type="project" value="TreeGrafter"/>
</dbReference>
<keyword evidence="2" id="KW-0963">Cytoplasm</keyword>
<dbReference type="Pfam" id="PF02033">
    <property type="entry name" value="RBFA"/>
    <property type="match status" value="1"/>
</dbReference>
<dbReference type="GO" id="GO:0005829">
    <property type="term" value="C:cytosol"/>
    <property type="evidence" value="ECO:0007669"/>
    <property type="project" value="TreeGrafter"/>
</dbReference>
<dbReference type="InterPro" id="IPR023799">
    <property type="entry name" value="RbfA_dom_sf"/>
</dbReference>
<dbReference type="InterPro" id="IPR020053">
    <property type="entry name" value="Ribosome-bd_factorA_CS"/>
</dbReference>
<dbReference type="NCBIfam" id="TIGR00082">
    <property type="entry name" value="rbfA"/>
    <property type="match status" value="1"/>
</dbReference>
<dbReference type="PANTHER" id="PTHR33515:SF1">
    <property type="entry name" value="RIBOSOME-BINDING FACTOR A, CHLOROPLASTIC-RELATED"/>
    <property type="match status" value="1"/>
</dbReference>
<dbReference type="InterPro" id="IPR015946">
    <property type="entry name" value="KH_dom-like_a/b"/>
</dbReference>
<dbReference type="SUPFAM" id="SSF89919">
    <property type="entry name" value="Ribosome-binding factor A, RbfA"/>
    <property type="match status" value="1"/>
</dbReference>
<dbReference type="HAMAP" id="MF_00003">
    <property type="entry name" value="RbfA"/>
    <property type="match status" value="1"/>
</dbReference>
<evidence type="ECO:0000313" key="3">
    <source>
        <dbReference type="EMBL" id="RGL10707.1"/>
    </source>
</evidence>
<comment type="similarity">
    <text evidence="2">Belongs to the RbfA family.</text>
</comment>
<organism evidence="3 4">
    <name type="scientific">Collinsella tanakaei</name>
    <dbReference type="NCBI Taxonomy" id="626935"/>
    <lineage>
        <taxon>Bacteria</taxon>
        <taxon>Bacillati</taxon>
        <taxon>Actinomycetota</taxon>
        <taxon>Coriobacteriia</taxon>
        <taxon>Coriobacteriales</taxon>
        <taxon>Coriobacteriaceae</taxon>
        <taxon>Collinsella</taxon>
    </lineage>
</organism>
<dbReference type="EMBL" id="QSRJ01000004">
    <property type="protein sequence ID" value="RGL10707.1"/>
    <property type="molecule type" value="Genomic_DNA"/>
</dbReference>
<evidence type="ECO:0000313" key="4">
    <source>
        <dbReference type="Proteomes" id="UP000260943"/>
    </source>
</evidence>
<dbReference type="AlphaFoldDB" id="A0A3E4QUH4"/>
<reference evidence="3 4" key="1">
    <citation type="submission" date="2018-08" db="EMBL/GenBank/DDBJ databases">
        <title>A genome reference for cultivated species of the human gut microbiota.</title>
        <authorList>
            <person name="Zou Y."/>
            <person name="Xue W."/>
            <person name="Luo G."/>
        </authorList>
    </citation>
    <scope>NUCLEOTIDE SEQUENCE [LARGE SCALE GENOMIC DNA]</scope>
    <source>
        <strain evidence="3 4">TF08-14</strain>
    </source>
</reference>
<comment type="caution">
    <text evidence="3">The sequence shown here is derived from an EMBL/GenBank/DDBJ whole genome shotgun (WGS) entry which is preliminary data.</text>
</comment>
<keyword evidence="1 2" id="KW-0690">Ribosome biogenesis</keyword>
<evidence type="ECO:0000256" key="1">
    <source>
        <dbReference type="ARBA" id="ARBA00022517"/>
    </source>
</evidence>
<protein>
    <recommendedName>
        <fullName evidence="2">Ribosome-binding factor A</fullName>
    </recommendedName>
</protein>
<sequence>MKQNNATRRLGEQLREKLGYILLFEVSDPRLDLVTLTGVEVSIDRSFARVFVSCDGDRYEEVLEALGSAKGRIRSLLARSLDWRVTPELDFRIDRSTDEAERIARALENAPETIDVEKDEEGYPLAPELRAKLGLDQLDAGIEDDDDQESHE</sequence>
<gene>
    <name evidence="2 3" type="primary">rbfA</name>
    <name evidence="3" type="ORF">DXC81_04355</name>
</gene>
<evidence type="ECO:0000256" key="2">
    <source>
        <dbReference type="HAMAP-Rule" id="MF_00003"/>
    </source>
</evidence>
<accession>A0A3E4QUH4</accession>
<proteinExistence type="inferred from homology"/>
<comment type="subcellular location">
    <subcellularLocation>
        <location evidence="2">Cytoplasm</location>
    </subcellularLocation>
</comment>
<dbReference type="GO" id="GO:0030490">
    <property type="term" value="P:maturation of SSU-rRNA"/>
    <property type="evidence" value="ECO:0007669"/>
    <property type="project" value="UniProtKB-UniRule"/>
</dbReference>